<accession>A0A830CQ14</accession>
<reference evidence="1" key="1">
    <citation type="submission" date="2020-07" db="EMBL/GenBank/DDBJ databases">
        <title>Ethylene signaling mediates host invasion by parasitic plants.</title>
        <authorList>
            <person name="Yoshida S."/>
        </authorList>
    </citation>
    <scope>NUCLEOTIDE SEQUENCE</scope>
    <source>
        <strain evidence="1">Okayama</strain>
    </source>
</reference>
<evidence type="ECO:0000313" key="1">
    <source>
        <dbReference type="EMBL" id="GFP97943.1"/>
    </source>
</evidence>
<sequence length="87" mass="9676">MFFRLDLQQFERLGEARKIIDDKILPHIWYISPHKRRELISTVLRKTLEAVVGSGPSDFCMGGLSRQEARLGDSALDGGGVDPYGSG</sequence>
<keyword evidence="2" id="KW-1185">Reference proteome</keyword>
<proteinExistence type="predicted"/>
<evidence type="ECO:0000313" key="2">
    <source>
        <dbReference type="Proteomes" id="UP000653305"/>
    </source>
</evidence>
<comment type="caution">
    <text evidence="1">The sequence shown here is derived from an EMBL/GenBank/DDBJ whole genome shotgun (WGS) entry which is preliminary data.</text>
</comment>
<dbReference type="AlphaFoldDB" id="A0A830CQ14"/>
<protein>
    <submittedName>
        <fullName evidence="1">Uncharacterized protein</fullName>
    </submittedName>
</protein>
<dbReference type="EMBL" id="BMAC01000508">
    <property type="protein sequence ID" value="GFP97943.1"/>
    <property type="molecule type" value="Genomic_DNA"/>
</dbReference>
<name>A0A830CQ14_9LAMI</name>
<gene>
    <name evidence="1" type="ORF">PHJA_001938400</name>
</gene>
<organism evidence="1 2">
    <name type="scientific">Phtheirospermum japonicum</name>
    <dbReference type="NCBI Taxonomy" id="374723"/>
    <lineage>
        <taxon>Eukaryota</taxon>
        <taxon>Viridiplantae</taxon>
        <taxon>Streptophyta</taxon>
        <taxon>Embryophyta</taxon>
        <taxon>Tracheophyta</taxon>
        <taxon>Spermatophyta</taxon>
        <taxon>Magnoliopsida</taxon>
        <taxon>eudicotyledons</taxon>
        <taxon>Gunneridae</taxon>
        <taxon>Pentapetalae</taxon>
        <taxon>asterids</taxon>
        <taxon>lamiids</taxon>
        <taxon>Lamiales</taxon>
        <taxon>Orobanchaceae</taxon>
        <taxon>Orobanchaceae incertae sedis</taxon>
        <taxon>Phtheirospermum</taxon>
    </lineage>
</organism>
<dbReference type="Proteomes" id="UP000653305">
    <property type="component" value="Unassembled WGS sequence"/>
</dbReference>